<feature type="transmembrane region" description="Helical" evidence="4">
    <location>
        <begin position="52"/>
        <end position="69"/>
    </location>
</feature>
<feature type="transmembrane region" description="Helical" evidence="4">
    <location>
        <begin position="29"/>
        <end position="46"/>
    </location>
</feature>
<evidence type="ECO:0000256" key="2">
    <source>
        <dbReference type="ARBA" id="ARBA00022963"/>
    </source>
</evidence>
<protein>
    <submittedName>
        <fullName evidence="5">Carboxylic ester hydrolase</fullName>
    </submittedName>
</protein>
<dbReference type="Pfam" id="PF03403">
    <property type="entry name" value="PAF-AH_p_II"/>
    <property type="match status" value="2"/>
</dbReference>
<dbReference type="Proteomes" id="UP000617979">
    <property type="component" value="Unassembled WGS sequence"/>
</dbReference>
<dbReference type="PANTHER" id="PTHR10272:SF0">
    <property type="entry name" value="PLATELET-ACTIVATING FACTOR ACETYLHYDROLASE"/>
    <property type="match status" value="1"/>
</dbReference>
<evidence type="ECO:0000313" key="6">
    <source>
        <dbReference type="Proteomes" id="UP000617979"/>
    </source>
</evidence>
<dbReference type="Gene3D" id="3.40.50.1820">
    <property type="entry name" value="alpha/beta hydrolase"/>
    <property type="match status" value="1"/>
</dbReference>
<dbReference type="EMBL" id="BMEX01000004">
    <property type="protein sequence ID" value="GGA42834.1"/>
    <property type="molecule type" value="Genomic_DNA"/>
</dbReference>
<keyword evidence="3" id="KW-0443">Lipid metabolism</keyword>
<dbReference type="GO" id="GO:0016787">
    <property type="term" value="F:hydrolase activity"/>
    <property type="evidence" value="ECO:0007669"/>
    <property type="project" value="UniProtKB-KW"/>
</dbReference>
<name>A0ABQ1GG30_9BACL</name>
<dbReference type="InterPro" id="IPR029058">
    <property type="entry name" value="AB_hydrolase_fold"/>
</dbReference>
<evidence type="ECO:0000313" key="5">
    <source>
        <dbReference type="EMBL" id="GGA42834.1"/>
    </source>
</evidence>
<keyword evidence="2" id="KW-0442">Lipid degradation</keyword>
<feature type="transmembrane region" description="Helical" evidence="4">
    <location>
        <begin position="6"/>
        <end position="24"/>
    </location>
</feature>
<keyword evidence="4" id="KW-0472">Membrane</keyword>
<keyword evidence="6" id="KW-1185">Reference proteome</keyword>
<dbReference type="RefSeq" id="WP_188431455.1">
    <property type="nucleotide sequence ID" value="NZ_BMEX01000004.1"/>
</dbReference>
<evidence type="ECO:0000256" key="1">
    <source>
        <dbReference type="ARBA" id="ARBA00022801"/>
    </source>
</evidence>
<reference evidence="6" key="1">
    <citation type="journal article" date="2019" name="Int. J. Syst. Evol. Microbiol.">
        <title>The Global Catalogue of Microorganisms (GCM) 10K type strain sequencing project: providing services to taxonomists for standard genome sequencing and annotation.</title>
        <authorList>
            <consortium name="The Broad Institute Genomics Platform"/>
            <consortium name="The Broad Institute Genome Sequencing Center for Infectious Disease"/>
            <person name="Wu L."/>
            <person name="Ma J."/>
        </authorList>
    </citation>
    <scope>NUCLEOTIDE SEQUENCE [LARGE SCALE GENOMIC DNA]</scope>
    <source>
        <strain evidence="6">CGMCC 1.12404</strain>
    </source>
</reference>
<accession>A0ABQ1GG30</accession>
<keyword evidence="4" id="KW-0812">Transmembrane</keyword>
<dbReference type="PANTHER" id="PTHR10272">
    <property type="entry name" value="PLATELET-ACTIVATING FACTOR ACETYLHYDROLASE"/>
    <property type="match status" value="1"/>
</dbReference>
<feature type="transmembrane region" description="Helical" evidence="4">
    <location>
        <begin position="89"/>
        <end position="109"/>
    </location>
</feature>
<gene>
    <name evidence="5" type="ORF">GCM10007416_14850</name>
</gene>
<comment type="caution">
    <text evidence="5">The sequence shown here is derived from an EMBL/GenBank/DDBJ whole genome shotgun (WGS) entry which is preliminary data.</text>
</comment>
<dbReference type="SUPFAM" id="SSF53474">
    <property type="entry name" value="alpha/beta-Hydrolases"/>
    <property type="match status" value="1"/>
</dbReference>
<evidence type="ECO:0000256" key="3">
    <source>
        <dbReference type="ARBA" id="ARBA00023098"/>
    </source>
</evidence>
<keyword evidence="1 5" id="KW-0378">Hydrolase</keyword>
<evidence type="ECO:0000256" key="4">
    <source>
        <dbReference type="SAM" id="Phobius"/>
    </source>
</evidence>
<proteinExistence type="predicted"/>
<organism evidence="5 6">
    <name type="scientific">Kroppenstedtia guangzhouensis</name>
    <dbReference type="NCBI Taxonomy" id="1274356"/>
    <lineage>
        <taxon>Bacteria</taxon>
        <taxon>Bacillati</taxon>
        <taxon>Bacillota</taxon>
        <taxon>Bacilli</taxon>
        <taxon>Bacillales</taxon>
        <taxon>Thermoactinomycetaceae</taxon>
        <taxon>Kroppenstedtia</taxon>
    </lineage>
</organism>
<keyword evidence="4" id="KW-1133">Transmembrane helix</keyword>
<sequence>MKPLEIGLFVVTSIILYGSVFGWLRGRKWFGFAASGVVFLVFHVVVDGVRVQMIPLYMLFAVCGLSFWVRRVRGRGLNQDTKPKRWKWIIVGTAGTLALAIALIVPLYLLPIVKLEEPTGPYAVGRTDYHWVDEQRAEGFTTDPDDHREIMVRAWYPAELTKKAKKASYAYEAEEARLVESSQPFYIRAVLRSVFQGKNHSYAEVPVAEGEEEYPVLIFSSGYGLSNFMYANQAEELASHGYIVFGIEHPYYTLLPTVFPDGRITEGMVEFTDDWKSMDEHMKVWVEDVRFAIGKLKELNQRDPQGWMTGRLDLERIGMFGHSFGGAATVQVMDQDLRIRAGVNMDGFPAGAVIEDGLQNPFLFMISSDLKRLEVEQVSKKGFDPAGEEYMKRKKGILKNGGTEVVIAKSDHMSFSDAMLYSPLLGKRDLSILREINQELLQFFDEYVKGAPSERKSSNLPIGRFFHMELKALLWDPDLTNIYL</sequence>